<evidence type="ECO:0000313" key="2">
    <source>
        <dbReference type="Proteomes" id="UP000077667"/>
    </source>
</evidence>
<proteinExistence type="predicted"/>
<accession>A0A1A9HZ51</accession>
<dbReference type="AlphaFoldDB" id="A0A1A9HZ51"/>
<reference evidence="1 2" key="1">
    <citation type="submission" date="2016-05" db="EMBL/GenBank/DDBJ databases">
        <title>Niabella ginsenosidivorans BS26 whole genome sequencing.</title>
        <authorList>
            <person name="Im W.T."/>
            <person name="Siddiqi M.Z."/>
        </authorList>
    </citation>
    <scope>NUCLEOTIDE SEQUENCE [LARGE SCALE GENOMIC DNA]</scope>
    <source>
        <strain evidence="1 2">BS26</strain>
    </source>
</reference>
<organism evidence="1 2">
    <name type="scientific">Niabella ginsenosidivorans</name>
    <dbReference type="NCBI Taxonomy" id="1176587"/>
    <lineage>
        <taxon>Bacteria</taxon>
        <taxon>Pseudomonadati</taxon>
        <taxon>Bacteroidota</taxon>
        <taxon>Chitinophagia</taxon>
        <taxon>Chitinophagales</taxon>
        <taxon>Chitinophagaceae</taxon>
        <taxon>Niabella</taxon>
    </lineage>
</organism>
<sequence length="80" mass="8778">MPLSYQHPVVMPVFNACECTAPVCGSVIECKAGTGRTDGSGVFIQLLKYVRAIVAIDPIKFMCLTSILRSIHFIFTKNDN</sequence>
<dbReference type="KEGG" id="nia:A8C56_05655"/>
<evidence type="ECO:0000313" key="1">
    <source>
        <dbReference type="EMBL" id="ANH80543.1"/>
    </source>
</evidence>
<dbReference type="EMBL" id="CP015772">
    <property type="protein sequence ID" value="ANH80543.1"/>
    <property type="molecule type" value="Genomic_DNA"/>
</dbReference>
<dbReference type="STRING" id="1176587.A8C56_05655"/>
<gene>
    <name evidence="1" type="ORF">A8C56_05655</name>
</gene>
<keyword evidence="2" id="KW-1185">Reference proteome</keyword>
<dbReference type="Proteomes" id="UP000077667">
    <property type="component" value="Chromosome"/>
</dbReference>
<name>A0A1A9HZ51_9BACT</name>
<protein>
    <submittedName>
        <fullName evidence="1">Uncharacterized protein</fullName>
    </submittedName>
</protein>